<dbReference type="GO" id="GO:0005509">
    <property type="term" value="F:calcium ion binding"/>
    <property type="evidence" value="ECO:0007669"/>
    <property type="project" value="InterPro"/>
</dbReference>
<feature type="compositionally biased region" description="Basic and acidic residues" evidence="4">
    <location>
        <begin position="44"/>
        <end position="64"/>
    </location>
</feature>
<dbReference type="CDD" id="cd00051">
    <property type="entry name" value="EFh"/>
    <property type="match status" value="1"/>
</dbReference>
<feature type="domain" description="EF-hand" evidence="5">
    <location>
        <begin position="114"/>
        <end position="149"/>
    </location>
</feature>
<feature type="domain" description="EF-hand" evidence="5">
    <location>
        <begin position="75"/>
        <end position="110"/>
    </location>
</feature>
<evidence type="ECO:0000256" key="4">
    <source>
        <dbReference type="SAM" id="MobiDB-lite"/>
    </source>
</evidence>
<dbReference type="SUPFAM" id="SSF47473">
    <property type="entry name" value="EF-hand"/>
    <property type="match status" value="1"/>
</dbReference>
<dbReference type="InterPro" id="IPR039647">
    <property type="entry name" value="EF_hand_pair_protein_CML-like"/>
</dbReference>
<dbReference type="Gene3D" id="1.10.238.10">
    <property type="entry name" value="EF-hand"/>
    <property type="match status" value="2"/>
</dbReference>
<gene>
    <name evidence="6" type="ORF">KP509_11G089300</name>
</gene>
<dbReference type="Pfam" id="PF13499">
    <property type="entry name" value="EF-hand_7"/>
    <property type="match status" value="1"/>
</dbReference>
<dbReference type="SMART" id="SM00054">
    <property type="entry name" value="EFh"/>
    <property type="match status" value="3"/>
</dbReference>
<dbReference type="PANTHER" id="PTHR10891">
    <property type="entry name" value="EF-HAND CALCIUM-BINDING DOMAIN CONTAINING PROTEIN"/>
    <property type="match status" value="1"/>
</dbReference>
<evidence type="ECO:0000256" key="3">
    <source>
        <dbReference type="ARBA" id="ARBA00022837"/>
    </source>
</evidence>
<dbReference type="PROSITE" id="PS50222">
    <property type="entry name" value="EF_HAND_2"/>
    <property type="match status" value="2"/>
</dbReference>
<dbReference type="InterPro" id="IPR018247">
    <property type="entry name" value="EF_Hand_1_Ca_BS"/>
</dbReference>
<protein>
    <recommendedName>
        <fullName evidence="5">EF-hand domain-containing protein</fullName>
    </recommendedName>
</protein>
<evidence type="ECO:0000313" key="7">
    <source>
        <dbReference type="Proteomes" id="UP000825935"/>
    </source>
</evidence>
<dbReference type="Proteomes" id="UP000825935">
    <property type="component" value="Chromosome 11"/>
</dbReference>
<dbReference type="InterPro" id="IPR011992">
    <property type="entry name" value="EF-hand-dom_pair"/>
</dbReference>
<evidence type="ECO:0000256" key="2">
    <source>
        <dbReference type="ARBA" id="ARBA00022737"/>
    </source>
</evidence>
<proteinExistence type="predicted"/>
<keyword evidence="1" id="KW-0479">Metal-binding</keyword>
<name>A0A8T2TXX1_CERRI</name>
<dbReference type="PROSITE" id="PS00018">
    <property type="entry name" value="EF_HAND_1"/>
    <property type="match status" value="2"/>
</dbReference>
<organism evidence="6 7">
    <name type="scientific">Ceratopteris richardii</name>
    <name type="common">Triangle waterfern</name>
    <dbReference type="NCBI Taxonomy" id="49495"/>
    <lineage>
        <taxon>Eukaryota</taxon>
        <taxon>Viridiplantae</taxon>
        <taxon>Streptophyta</taxon>
        <taxon>Embryophyta</taxon>
        <taxon>Tracheophyta</taxon>
        <taxon>Polypodiopsida</taxon>
        <taxon>Polypodiidae</taxon>
        <taxon>Polypodiales</taxon>
        <taxon>Pteridineae</taxon>
        <taxon>Pteridaceae</taxon>
        <taxon>Parkerioideae</taxon>
        <taxon>Ceratopteris</taxon>
    </lineage>
</organism>
<keyword evidence="2" id="KW-0677">Repeat</keyword>
<keyword evidence="7" id="KW-1185">Reference proteome</keyword>
<feature type="region of interest" description="Disordered" evidence="4">
    <location>
        <begin position="44"/>
        <end position="75"/>
    </location>
</feature>
<reference evidence="6" key="1">
    <citation type="submission" date="2021-08" db="EMBL/GenBank/DDBJ databases">
        <title>WGS assembly of Ceratopteris richardii.</title>
        <authorList>
            <person name="Marchant D.B."/>
            <person name="Chen G."/>
            <person name="Jenkins J."/>
            <person name="Shu S."/>
            <person name="Leebens-Mack J."/>
            <person name="Grimwood J."/>
            <person name="Schmutz J."/>
            <person name="Soltis P."/>
            <person name="Soltis D."/>
            <person name="Chen Z.-H."/>
        </authorList>
    </citation>
    <scope>NUCLEOTIDE SEQUENCE</scope>
    <source>
        <strain evidence="6">Whitten #5841</strain>
        <tissue evidence="6">Leaf</tissue>
    </source>
</reference>
<evidence type="ECO:0000259" key="5">
    <source>
        <dbReference type="PROSITE" id="PS50222"/>
    </source>
</evidence>
<comment type="caution">
    <text evidence="6">The sequence shown here is derived from an EMBL/GenBank/DDBJ whole genome shotgun (WGS) entry which is preliminary data.</text>
</comment>
<accession>A0A8T2TXX1</accession>
<dbReference type="AlphaFoldDB" id="A0A8T2TXX1"/>
<sequence>GSGFPLPRKGMRSILQGFYRDHDGRVDYDEFVELYMLTMSSDLDKDHSFSDSVEHEAEQLRSESGDGSPLDGCASEDSQLRDAFRVFDKDGNGFISPEELKTTLTQLGLMSPCSSLSRVRSLIRRFDMDGDRHVSFPEFQAIMASGGLP</sequence>
<evidence type="ECO:0000313" key="6">
    <source>
        <dbReference type="EMBL" id="KAH7426194.1"/>
    </source>
</evidence>
<keyword evidence="3" id="KW-0106">Calcium</keyword>
<dbReference type="InterPro" id="IPR002048">
    <property type="entry name" value="EF_hand_dom"/>
</dbReference>
<dbReference type="EMBL" id="CM035416">
    <property type="protein sequence ID" value="KAH7426194.1"/>
    <property type="molecule type" value="Genomic_DNA"/>
</dbReference>
<feature type="non-terminal residue" evidence="6">
    <location>
        <position position="1"/>
    </location>
</feature>
<dbReference type="FunFam" id="1.10.238.10:FF:000001">
    <property type="entry name" value="Calmodulin 1"/>
    <property type="match status" value="1"/>
</dbReference>
<evidence type="ECO:0000256" key="1">
    <source>
        <dbReference type="ARBA" id="ARBA00022723"/>
    </source>
</evidence>
<dbReference type="OrthoDB" id="26525at2759"/>